<feature type="region of interest" description="Disordered" evidence="7">
    <location>
        <begin position="123"/>
        <end position="180"/>
    </location>
</feature>
<accession>A0A314ZLR0</accession>
<dbReference type="STRING" id="2094558.A0A314ZLR0"/>
<name>A0A314ZLR0_PRUYE</name>
<dbReference type="FunFam" id="4.10.1000.10:FF:000021">
    <property type="entry name" value="Zinc finger CCCH domain-containing protein 17"/>
    <property type="match status" value="1"/>
</dbReference>
<dbReference type="Pfam" id="PF15663">
    <property type="entry name" value="zf-CCCH_3"/>
    <property type="match status" value="1"/>
</dbReference>
<evidence type="ECO:0000256" key="1">
    <source>
        <dbReference type="ARBA" id="ARBA00022723"/>
    </source>
</evidence>
<dbReference type="PROSITE" id="PS50103">
    <property type="entry name" value="ZF_C3H1"/>
    <property type="match status" value="2"/>
</dbReference>
<evidence type="ECO:0000256" key="7">
    <source>
        <dbReference type="SAM" id="MobiDB-lite"/>
    </source>
</evidence>
<dbReference type="GO" id="GO:0003677">
    <property type="term" value="F:DNA binding"/>
    <property type="evidence" value="ECO:0007669"/>
    <property type="project" value="UniProtKB-KW"/>
</dbReference>
<feature type="compositionally biased region" description="Low complexity" evidence="7">
    <location>
        <begin position="136"/>
        <end position="148"/>
    </location>
</feature>
<keyword evidence="4 6" id="KW-0862">Zinc</keyword>
<evidence type="ECO:0000256" key="6">
    <source>
        <dbReference type="PROSITE-ProRule" id="PRU00723"/>
    </source>
</evidence>
<feature type="domain" description="C3H1-type" evidence="8">
    <location>
        <begin position="6"/>
        <end position="35"/>
    </location>
</feature>
<dbReference type="SMART" id="SM00356">
    <property type="entry name" value="ZnF_C3H1"/>
    <property type="match status" value="2"/>
</dbReference>
<dbReference type="PANTHER" id="PTHR15725:SF0">
    <property type="entry name" value="ZINC FINGER CCCH DOMAIN-CONTAINING PROTEIN 32-LIKE"/>
    <property type="match status" value="1"/>
</dbReference>
<evidence type="ECO:0000256" key="5">
    <source>
        <dbReference type="ARBA" id="ARBA00023125"/>
    </source>
</evidence>
<dbReference type="PANTHER" id="PTHR15725">
    <property type="entry name" value="ZN-FINGER, C-X8-C-X5-C-X3-H TYPE-CONTAINING"/>
    <property type="match status" value="1"/>
</dbReference>
<dbReference type="Proteomes" id="UP000250321">
    <property type="component" value="Unassembled WGS sequence"/>
</dbReference>
<keyword evidence="10" id="KW-1185">Reference proteome</keyword>
<dbReference type="GO" id="GO:0008270">
    <property type="term" value="F:zinc ion binding"/>
    <property type="evidence" value="ECO:0007669"/>
    <property type="project" value="UniProtKB-KW"/>
</dbReference>
<dbReference type="EMBL" id="PJQY01000039">
    <property type="protein sequence ID" value="PQQ20259.1"/>
    <property type="molecule type" value="Genomic_DNA"/>
</dbReference>
<protein>
    <submittedName>
        <fullName evidence="9">Zinc finger CCCH domain-containing protein 34-like</fullName>
    </submittedName>
</protein>
<evidence type="ECO:0000259" key="8">
    <source>
        <dbReference type="PROSITE" id="PS50103"/>
    </source>
</evidence>
<dbReference type="AlphaFoldDB" id="A0A314ZLR0"/>
<gene>
    <name evidence="9" type="ORF">Pyn_15905</name>
</gene>
<keyword evidence="2" id="KW-0677">Repeat</keyword>
<dbReference type="InterPro" id="IPR041686">
    <property type="entry name" value="Znf-CCCH_3"/>
</dbReference>
<evidence type="ECO:0000313" key="10">
    <source>
        <dbReference type="Proteomes" id="UP000250321"/>
    </source>
</evidence>
<keyword evidence="3 6" id="KW-0863">Zinc-finger</keyword>
<reference evidence="9 10" key="1">
    <citation type="submission" date="2018-02" db="EMBL/GenBank/DDBJ databases">
        <title>Draft genome of wild Prunus yedoensis var. nudiflora.</title>
        <authorList>
            <person name="Baek S."/>
            <person name="Kim J.-H."/>
            <person name="Choi K."/>
            <person name="Kim G.-B."/>
            <person name="Cho A."/>
            <person name="Jang H."/>
            <person name="Shin C.-H."/>
            <person name="Yu H.-J."/>
            <person name="Mun J.-H."/>
        </authorList>
    </citation>
    <scope>NUCLEOTIDE SEQUENCE [LARGE SCALE GENOMIC DNA]</scope>
    <source>
        <strain evidence="10">cv. Jeju island</strain>
        <tissue evidence="9">Leaf</tissue>
    </source>
</reference>
<dbReference type="InterPro" id="IPR000571">
    <property type="entry name" value="Znf_CCCH"/>
</dbReference>
<keyword evidence="5" id="KW-0238">DNA-binding</keyword>
<dbReference type="Gene3D" id="4.10.1000.10">
    <property type="entry name" value="Zinc finger, CCCH-type"/>
    <property type="match status" value="1"/>
</dbReference>
<sequence>MDEDLLKRNTDCVYFLASPLTCKKGADCEFRHSKIARLNPKDCWYWLSGNCLNPSCAFRHPPLDGHGGAPSSESAPSSVVHQLRNLQRQPLHVMTHLHFLTENKASAGNDVMPAPRMAHLNPSETASKETSAQRDVPQQSVSPQISVSGDEEATEIRSDSLPADGSVHSKSHSCTDQSSDEQADDLCAEEWWESSPGFDVLVDGKSENLGCEDDPECFLTLDGERRELNSHFLGYDFENPMTMFLCVLLMLNFYMREMYMTPMIFG</sequence>
<organism evidence="9 10">
    <name type="scientific">Prunus yedoensis var. nudiflora</name>
    <dbReference type="NCBI Taxonomy" id="2094558"/>
    <lineage>
        <taxon>Eukaryota</taxon>
        <taxon>Viridiplantae</taxon>
        <taxon>Streptophyta</taxon>
        <taxon>Embryophyta</taxon>
        <taxon>Tracheophyta</taxon>
        <taxon>Spermatophyta</taxon>
        <taxon>Magnoliopsida</taxon>
        <taxon>eudicotyledons</taxon>
        <taxon>Gunneridae</taxon>
        <taxon>Pentapetalae</taxon>
        <taxon>rosids</taxon>
        <taxon>fabids</taxon>
        <taxon>Rosales</taxon>
        <taxon>Rosaceae</taxon>
        <taxon>Amygdaloideae</taxon>
        <taxon>Amygdaleae</taxon>
        <taxon>Prunus</taxon>
    </lineage>
</organism>
<dbReference type="OrthoDB" id="5395350at2759"/>
<feature type="zinc finger region" description="C3H1-type" evidence="6">
    <location>
        <begin position="6"/>
        <end position="35"/>
    </location>
</feature>
<evidence type="ECO:0000256" key="3">
    <source>
        <dbReference type="ARBA" id="ARBA00022771"/>
    </source>
</evidence>
<proteinExistence type="predicted"/>
<evidence type="ECO:0000313" key="9">
    <source>
        <dbReference type="EMBL" id="PQQ20259.1"/>
    </source>
</evidence>
<comment type="caution">
    <text evidence="9">The sequence shown here is derived from an EMBL/GenBank/DDBJ whole genome shotgun (WGS) entry which is preliminary data.</text>
</comment>
<feature type="zinc finger region" description="C3H1-type" evidence="6">
    <location>
        <begin position="37"/>
        <end position="63"/>
    </location>
</feature>
<keyword evidence="1 6" id="KW-0479">Metal-binding</keyword>
<feature type="domain" description="C3H1-type" evidence="8">
    <location>
        <begin position="37"/>
        <end position="63"/>
    </location>
</feature>
<evidence type="ECO:0000256" key="4">
    <source>
        <dbReference type="ARBA" id="ARBA00022833"/>
    </source>
</evidence>
<dbReference type="GO" id="GO:0003729">
    <property type="term" value="F:mRNA binding"/>
    <property type="evidence" value="ECO:0007669"/>
    <property type="project" value="TreeGrafter"/>
</dbReference>
<evidence type="ECO:0000256" key="2">
    <source>
        <dbReference type="ARBA" id="ARBA00022737"/>
    </source>
</evidence>